<dbReference type="WBParaSite" id="PEQ_0000659901-mRNA-1">
    <property type="protein sequence ID" value="PEQ_0000659901-mRNA-1"/>
    <property type="gene ID" value="PEQ_0000659901"/>
</dbReference>
<accession>A0A914RJA5</accession>
<dbReference type="Proteomes" id="UP000887564">
    <property type="component" value="Unplaced"/>
</dbReference>
<organism evidence="1 2">
    <name type="scientific">Parascaris equorum</name>
    <name type="common">Equine roundworm</name>
    <dbReference type="NCBI Taxonomy" id="6256"/>
    <lineage>
        <taxon>Eukaryota</taxon>
        <taxon>Metazoa</taxon>
        <taxon>Ecdysozoa</taxon>
        <taxon>Nematoda</taxon>
        <taxon>Chromadorea</taxon>
        <taxon>Rhabditida</taxon>
        <taxon>Spirurina</taxon>
        <taxon>Ascaridomorpha</taxon>
        <taxon>Ascaridoidea</taxon>
        <taxon>Ascarididae</taxon>
        <taxon>Parascaris</taxon>
    </lineage>
</organism>
<proteinExistence type="predicted"/>
<keyword evidence="1" id="KW-1185">Reference proteome</keyword>
<evidence type="ECO:0000313" key="2">
    <source>
        <dbReference type="WBParaSite" id="PEQ_0000659901-mRNA-1"/>
    </source>
</evidence>
<evidence type="ECO:0000313" key="1">
    <source>
        <dbReference type="Proteomes" id="UP000887564"/>
    </source>
</evidence>
<protein>
    <submittedName>
        <fullName evidence="2">Uncharacterized protein</fullName>
    </submittedName>
</protein>
<reference evidence="2" key="1">
    <citation type="submission" date="2022-11" db="UniProtKB">
        <authorList>
            <consortium name="WormBaseParasite"/>
        </authorList>
    </citation>
    <scope>IDENTIFICATION</scope>
</reference>
<sequence>MIFVILVECFHCLIPPIIELKNNNNVSKLRIME</sequence>
<name>A0A914RJA5_PAREQ</name>
<dbReference type="AlphaFoldDB" id="A0A914RJA5"/>